<protein>
    <submittedName>
        <fullName evidence="2">Uncharacterized protein</fullName>
    </submittedName>
</protein>
<feature type="transmembrane region" description="Helical" evidence="1">
    <location>
        <begin position="103"/>
        <end position="125"/>
    </location>
</feature>
<evidence type="ECO:0000313" key="2">
    <source>
        <dbReference type="EMBL" id="EFP08817.1"/>
    </source>
</evidence>
<gene>
    <name evidence="2" type="ORF">CRE_19861</name>
</gene>
<keyword evidence="1" id="KW-0472">Membrane</keyword>
<feature type="transmembrane region" description="Helical" evidence="1">
    <location>
        <begin position="23"/>
        <end position="46"/>
    </location>
</feature>
<dbReference type="InterPro" id="IPR019422">
    <property type="entry name" value="7TM_GPCR_serpentine_rcpt_Srh"/>
</dbReference>
<dbReference type="AlphaFoldDB" id="E3MTC4"/>
<organism evidence="3">
    <name type="scientific">Caenorhabditis remanei</name>
    <name type="common">Caenorhabditis vulgaris</name>
    <dbReference type="NCBI Taxonomy" id="31234"/>
    <lineage>
        <taxon>Eukaryota</taxon>
        <taxon>Metazoa</taxon>
        <taxon>Ecdysozoa</taxon>
        <taxon>Nematoda</taxon>
        <taxon>Chromadorea</taxon>
        <taxon>Rhabditida</taxon>
        <taxon>Rhabditina</taxon>
        <taxon>Rhabditomorpha</taxon>
        <taxon>Rhabditoidea</taxon>
        <taxon>Rhabditidae</taxon>
        <taxon>Peloderinae</taxon>
        <taxon>Caenorhabditis</taxon>
    </lineage>
</organism>
<dbReference type="Pfam" id="PF10318">
    <property type="entry name" value="7TM_GPCR_Srh"/>
    <property type="match status" value="1"/>
</dbReference>
<accession>E3MTC4</accession>
<dbReference type="Proteomes" id="UP000008281">
    <property type="component" value="Unassembled WGS sequence"/>
</dbReference>
<reference evidence="2" key="1">
    <citation type="submission" date="2007-07" db="EMBL/GenBank/DDBJ databases">
        <title>PCAP assembly of the Caenorhabditis remanei genome.</title>
        <authorList>
            <consortium name="The Caenorhabditis remanei Sequencing Consortium"/>
            <person name="Wilson R.K."/>
        </authorList>
    </citation>
    <scope>NUCLEOTIDE SEQUENCE [LARGE SCALE GENOMIC DNA]</scope>
    <source>
        <strain evidence="2">PB4641</strain>
    </source>
</reference>
<dbReference type="InterPro" id="IPR053220">
    <property type="entry name" value="Nematode_rcpt-like_serp_H"/>
</dbReference>
<evidence type="ECO:0000256" key="1">
    <source>
        <dbReference type="SAM" id="Phobius"/>
    </source>
</evidence>
<dbReference type="EMBL" id="DS268476">
    <property type="protein sequence ID" value="EFP08817.1"/>
    <property type="molecule type" value="Genomic_DNA"/>
</dbReference>
<dbReference type="HOGENOM" id="CLU_1333039_0_0_1"/>
<evidence type="ECO:0000313" key="3">
    <source>
        <dbReference type="Proteomes" id="UP000008281"/>
    </source>
</evidence>
<dbReference type="PANTHER" id="PTHR22941">
    <property type="entry name" value="SERPENTINE RECEPTOR"/>
    <property type="match status" value="1"/>
</dbReference>
<keyword evidence="1" id="KW-1133">Transmembrane helix</keyword>
<keyword evidence="3" id="KW-1185">Reference proteome</keyword>
<feature type="transmembrane region" description="Helical" evidence="1">
    <location>
        <begin position="67"/>
        <end position="91"/>
    </location>
</feature>
<dbReference type="InParanoid" id="E3MTC4"/>
<sequence length="206" mass="23570">MSICLIPFLPSESLFVISDDITFFIIRGVIFDSTIIFQIVILAWLTRRGLKKYGKGKSEKTVRRQKQFLRALNIQLLIPFISLIIPLFYIFMEYQLSFYIQKYNNIGFIIFASHGLLSSVVMLGVHSPYREFIFQVFRNFGYLLGIRACVGRGDVTSNYCFISSKPQQMSKGSTSNFEVSITHGESINIDRRLQSITCGLGFLNSI</sequence>
<keyword evidence="1" id="KW-0812">Transmembrane</keyword>
<name>E3MTC4_CAERE</name>
<dbReference type="OrthoDB" id="5905530at2759"/>
<proteinExistence type="predicted"/>
<dbReference type="PANTHER" id="PTHR22941:SF307">
    <property type="entry name" value="SERPENTINE RECEPTOR, CLASS H"/>
    <property type="match status" value="1"/>
</dbReference>